<comment type="caution">
    <text evidence="2">The sequence shown here is derived from an EMBL/GenBank/DDBJ whole genome shotgun (WGS) entry which is preliminary data.</text>
</comment>
<dbReference type="AlphaFoldDB" id="A0AA39I105"/>
<organism evidence="2 3">
    <name type="scientific">Armillaria borealis</name>
    <dbReference type="NCBI Taxonomy" id="47425"/>
    <lineage>
        <taxon>Eukaryota</taxon>
        <taxon>Fungi</taxon>
        <taxon>Dikarya</taxon>
        <taxon>Basidiomycota</taxon>
        <taxon>Agaricomycotina</taxon>
        <taxon>Agaricomycetes</taxon>
        <taxon>Agaricomycetidae</taxon>
        <taxon>Agaricales</taxon>
        <taxon>Marasmiineae</taxon>
        <taxon>Physalacriaceae</taxon>
        <taxon>Armillaria</taxon>
    </lineage>
</organism>
<accession>A0AA39I105</accession>
<dbReference type="Pfam" id="PF18803">
    <property type="entry name" value="CxC2"/>
    <property type="match status" value="1"/>
</dbReference>
<reference evidence="2" key="1">
    <citation type="submission" date="2023-06" db="EMBL/GenBank/DDBJ databases">
        <authorList>
            <consortium name="Lawrence Berkeley National Laboratory"/>
            <person name="Ahrendt S."/>
            <person name="Sahu N."/>
            <person name="Indic B."/>
            <person name="Wong-Bajracharya J."/>
            <person name="Merenyi Z."/>
            <person name="Ke H.-M."/>
            <person name="Monk M."/>
            <person name="Kocsube S."/>
            <person name="Drula E."/>
            <person name="Lipzen A."/>
            <person name="Balint B."/>
            <person name="Henrissat B."/>
            <person name="Andreopoulos B."/>
            <person name="Martin F.M."/>
            <person name="Harder C.B."/>
            <person name="Rigling D."/>
            <person name="Ford K.L."/>
            <person name="Foster G.D."/>
            <person name="Pangilinan J."/>
            <person name="Papanicolaou A."/>
            <person name="Barry K."/>
            <person name="LaButti K."/>
            <person name="Viragh M."/>
            <person name="Koriabine M."/>
            <person name="Yan M."/>
            <person name="Riley R."/>
            <person name="Champramary S."/>
            <person name="Plett K.L."/>
            <person name="Tsai I.J."/>
            <person name="Slot J."/>
            <person name="Sipos G."/>
            <person name="Plett J."/>
            <person name="Nagy L.G."/>
            <person name="Grigoriev I.V."/>
        </authorList>
    </citation>
    <scope>NUCLEOTIDE SEQUENCE</scope>
    <source>
        <strain evidence="2">FPL87.14</strain>
    </source>
</reference>
<keyword evidence="3" id="KW-1185">Reference proteome</keyword>
<feature type="non-terminal residue" evidence="2">
    <location>
        <position position="98"/>
    </location>
</feature>
<proteinExistence type="predicted"/>
<evidence type="ECO:0000313" key="3">
    <source>
        <dbReference type="Proteomes" id="UP001175226"/>
    </source>
</evidence>
<sequence>WTGLYFTATMLKAIGLHVQLNHQSLQCPVPILCHVKLQILHMTGIHDIAVDYCGCNQQAVKTCATFRLLEMFHLLSLVSKTSTYDFYHTLERMSDNTG</sequence>
<name>A0AA39I105_9AGAR</name>
<dbReference type="InterPro" id="IPR041457">
    <property type="entry name" value="CxC2_KDZ-assoc"/>
</dbReference>
<gene>
    <name evidence="2" type="ORF">EV421DRAFT_1691087</name>
</gene>
<evidence type="ECO:0000313" key="2">
    <source>
        <dbReference type="EMBL" id="KAK0414414.1"/>
    </source>
</evidence>
<dbReference type="Proteomes" id="UP001175226">
    <property type="component" value="Unassembled WGS sequence"/>
</dbReference>
<protein>
    <recommendedName>
        <fullName evidence="1">CxC2-like cysteine cluster KDZ transposase-associated domain-containing protein</fullName>
    </recommendedName>
</protein>
<feature type="non-terminal residue" evidence="2">
    <location>
        <position position="1"/>
    </location>
</feature>
<feature type="domain" description="CxC2-like cysteine cluster KDZ transposase-associated" evidence="1">
    <location>
        <begin position="58"/>
        <end position="98"/>
    </location>
</feature>
<dbReference type="EMBL" id="JAUEPT010000816">
    <property type="protein sequence ID" value="KAK0414414.1"/>
    <property type="molecule type" value="Genomic_DNA"/>
</dbReference>
<evidence type="ECO:0000259" key="1">
    <source>
        <dbReference type="Pfam" id="PF18803"/>
    </source>
</evidence>